<proteinExistence type="predicted"/>
<comment type="caution">
    <text evidence="2">The sequence shown here is derived from an EMBL/GenBank/DDBJ whole genome shotgun (WGS) entry which is preliminary data.</text>
</comment>
<evidence type="ECO:0000313" key="3">
    <source>
        <dbReference type="Proteomes" id="UP001219525"/>
    </source>
</evidence>
<accession>A0AAD6V9F3</accession>
<evidence type="ECO:0000313" key="2">
    <source>
        <dbReference type="EMBL" id="KAJ7203349.1"/>
    </source>
</evidence>
<feature type="compositionally biased region" description="Basic and acidic residues" evidence="1">
    <location>
        <begin position="304"/>
        <end position="313"/>
    </location>
</feature>
<dbReference type="AlphaFoldDB" id="A0AAD6V9F3"/>
<evidence type="ECO:0000256" key="1">
    <source>
        <dbReference type="SAM" id="MobiDB-lite"/>
    </source>
</evidence>
<reference evidence="2" key="1">
    <citation type="submission" date="2023-03" db="EMBL/GenBank/DDBJ databases">
        <title>Massive genome expansion in bonnet fungi (Mycena s.s.) driven by repeated elements and novel gene families across ecological guilds.</title>
        <authorList>
            <consortium name="Lawrence Berkeley National Laboratory"/>
            <person name="Harder C.B."/>
            <person name="Miyauchi S."/>
            <person name="Viragh M."/>
            <person name="Kuo A."/>
            <person name="Thoen E."/>
            <person name="Andreopoulos B."/>
            <person name="Lu D."/>
            <person name="Skrede I."/>
            <person name="Drula E."/>
            <person name="Henrissat B."/>
            <person name="Morin E."/>
            <person name="Kohler A."/>
            <person name="Barry K."/>
            <person name="LaButti K."/>
            <person name="Morin E."/>
            <person name="Salamov A."/>
            <person name="Lipzen A."/>
            <person name="Mereny Z."/>
            <person name="Hegedus B."/>
            <person name="Baldrian P."/>
            <person name="Stursova M."/>
            <person name="Weitz H."/>
            <person name="Taylor A."/>
            <person name="Grigoriev I.V."/>
            <person name="Nagy L.G."/>
            <person name="Martin F."/>
            <person name="Kauserud H."/>
        </authorList>
    </citation>
    <scope>NUCLEOTIDE SEQUENCE</scope>
    <source>
        <strain evidence="2">9144</strain>
    </source>
</reference>
<organism evidence="2 3">
    <name type="scientific">Mycena pura</name>
    <dbReference type="NCBI Taxonomy" id="153505"/>
    <lineage>
        <taxon>Eukaryota</taxon>
        <taxon>Fungi</taxon>
        <taxon>Dikarya</taxon>
        <taxon>Basidiomycota</taxon>
        <taxon>Agaricomycotina</taxon>
        <taxon>Agaricomycetes</taxon>
        <taxon>Agaricomycetidae</taxon>
        <taxon>Agaricales</taxon>
        <taxon>Marasmiineae</taxon>
        <taxon>Mycenaceae</taxon>
        <taxon>Mycena</taxon>
    </lineage>
</organism>
<gene>
    <name evidence="2" type="ORF">GGX14DRAFT_570225</name>
</gene>
<dbReference type="Proteomes" id="UP001219525">
    <property type="component" value="Unassembled WGS sequence"/>
</dbReference>
<dbReference type="EMBL" id="JARJCW010000051">
    <property type="protein sequence ID" value="KAJ7203349.1"/>
    <property type="molecule type" value="Genomic_DNA"/>
</dbReference>
<feature type="compositionally biased region" description="Basic residues" evidence="1">
    <location>
        <begin position="196"/>
        <end position="208"/>
    </location>
</feature>
<sequence>MSFTSNQVLNDDVNVTFSVQTELASLLKPALLLVFTAPRLLGGSRGGVALCWRSLSLYRSRQAEIHVKNIKISFPPPLLPAGVTLAPCRPPAVAQSPPLSPEEKKERDLVASAVEKFADRVYLVEQRHPDNQHRPKSSYFPSVFREALAEKLLFSDSLSDVHALVSSWIFAASHAGSLYDLVVELQATIRSDRNTARLKKNAKQRASRTTKQVDADDVDEEAEEGEESESADDEHSPPSSPAPPPAKRSKTVHHTVLEDVTNQSRSKRRAPSSRKPTQKGSAKASPPTVASITADFGPAYRTTSDCRRTARGG</sequence>
<feature type="compositionally biased region" description="Acidic residues" evidence="1">
    <location>
        <begin position="215"/>
        <end position="232"/>
    </location>
</feature>
<name>A0AAD6V9F3_9AGAR</name>
<protein>
    <submittedName>
        <fullName evidence="2">Uncharacterized protein</fullName>
    </submittedName>
</protein>
<keyword evidence="3" id="KW-1185">Reference proteome</keyword>
<feature type="region of interest" description="Disordered" evidence="1">
    <location>
        <begin position="196"/>
        <end position="313"/>
    </location>
</feature>